<proteinExistence type="predicted"/>
<dbReference type="PANTHER" id="PTHR12659">
    <property type="entry name" value="RHO-TYPE GTPASE ACTIVATING PROTEIN"/>
    <property type="match status" value="1"/>
</dbReference>
<dbReference type="InterPro" id="IPR000198">
    <property type="entry name" value="RhoGAP_dom"/>
</dbReference>
<dbReference type="Pfam" id="PF01852">
    <property type="entry name" value="START"/>
    <property type="match status" value="1"/>
</dbReference>
<dbReference type="InterPro" id="IPR002913">
    <property type="entry name" value="START_lipid-bd_dom"/>
</dbReference>
<dbReference type="EMBL" id="VIIS01001441">
    <property type="protein sequence ID" value="KAF0298164.1"/>
    <property type="molecule type" value="Genomic_DNA"/>
</dbReference>
<feature type="domain" description="Rho-GAP" evidence="4">
    <location>
        <begin position="390"/>
        <end position="636"/>
    </location>
</feature>
<dbReference type="InterPro" id="IPR008936">
    <property type="entry name" value="Rho_GTPase_activation_prot"/>
</dbReference>
<dbReference type="PANTHER" id="PTHR12659:SF7">
    <property type="entry name" value="CROSSVEINLESS C, ISOFORM C"/>
    <property type="match status" value="1"/>
</dbReference>
<name>A0A6A4W312_AMPAM</name>
<dbReference type="Proteomes" id="UP000440578">
    <property type="component" value="Unassembled WGS sequence"/>
</dbReference>
<dbReference type="PROSITE" id="PS50238">
    <property type="entry name" value="RHOGAP"/>
    <property type="match status" value="1"/>
</dbReference>
<sequence>MLDMKLELVSEQMVHEDVLARLAPSGDPWLYGRHSQRWRMRPTLGATADSSAPSGGSNSTLSSESSVGAAVAQEPRRSSRDRIQESAAAFLRRVESMRARRRRRKTDPAGGDSHRHLGGTKGDGYAISNIEAPLSLERLEGQEEAEPAEPSPLSRWLRGGSVRLGRRTTASWRPSSLNMGQESGAYRKKVQNKLKKRKELREAALPPLHKSTSCTPQSGAPAPLIVYNRSYVDNTEEEEEDVSPFSVRENRANSSPMISGLAQWRNRSNSCSNTLDHGSECSLASSTGATSPDQTDGRQRRSSVVRWHSFRRESAAGSAPLPPTDGGDTPVSQLTTGQIQSLRNHALLRITTAVQRYCPSKSAGWGWELPKLMRRRRADPDYRSRRVFGVPLTVVAQRGAGPLPAPVVQALELLRRTALEQVGLFRKSGVRSRIQQLRLICEAAGDEEQVSFAGFSAFDVADLVKQYLRELPEVLLTSRVSQMLITIYQCKNENWLGTNVTSKRSSSASPRRTRRAGLPAQRELDENRAAHECLAELIRQGDALFRLPAALLSRCRFSYLDVSQPVALSSLGTEDQPGSWRAYTDSCCTALVREARDKPRGWADVELAYRKVGDGHRLRLWRAAVEVEAPPSEALQRILRQRHAFNMRVVKWRVVERLAEDAEVYQYAVSAPAPLPATEFCVLRAWRTDLARGACALVETSIEHPESPAGSGARRGVVLASRYLVEPCGSGRSKVTHFSRVEQRGLSVDWYSRVYGHECARELAALRQSFCHVTEGPESRV</sequence>
<dbReference type="GO" id="GO:0030036">
    <property type="term" value="P:actin cytoskeleton organization"/>
    <property type="evidence" value="ECO:0007669"/>
    <property type="project" value="TreeGrafter"/>
</dbReference>
<dbReference type="FunFam" id="3.30.530.20:FF:000009">
    <property type="entry name" value="StAR related lipid transfer domain containing 13"/>
    <property type="match status" value="1"/>
</dbReference>
<feature type="region of interest" description="Disordered" evidence="3">
    <location>
        <begin position="500"/>
        <end position="521"/>
    </location>
</feature>
<dbReference type="GO" id="GO:0005096">
    <property type="term" value="F:GTPase activator activity"/>
    <property type="evidence" value="ECO:0007669"/>
    <property type="project" value="UniProtKB-KW"/>
</dbReference>
<feature type="compositionally biased region" description="Low complexity" evidence="3">
    <location>
        <begin position="501"/>
        <end position="510"/>
    </location>
</feature>
<dbReference type="SUPFAM" id="SSF55961">
    <property type="entry name" value="Bet v1-like"/>
    <property type="match status" value="1"/>
</dbReference>
<dbReference type="OrthoDB" id="10003330at2759"/>
<evidence type="ECO:0000256" key="1">
    <source>
        <dbReference type="ARBA" id="ARBA00022468"/>
    </source>
</evidence>
<dbReference type="GO" id="GO:0007165">
    <property type="term" value="P:signal transduction"/>
    <property type="evidence" value="ECO:0007669"/>
    <property type="project" value="InterPro"/>
</dbReference>
<dbReference type="AlphaFoldDB" id="A0A6A4W312"/>
<evidence type="ECO:0000259" key="4">
    <source>
        <dbReference type="PROSITE" id="PS50238"/>
    </source>
</evidence>
<dbReference type="Pfam" id="PF00620">
    <property type="entry name" value="RhoGAP"/>
    <property type="match status" value="1"/>
</dbReference>
<organism evidence="6 7">
    <name type="scientific">Amphibalanus amphitrite</name>
    <name type="common">Striped barnacle</name>
    <name type="synonym">Balanus amphitrite</name>
    <dbReference type="NCBI Taxonomy" id="1232801"/>
    <lineage>
        <taxon>Eukaryota</taxon>
        <taxon>Metazoa</taxon>
        <taxon>Ecdysozoa</taxon>
        <taxon>Arthropoda</taxon>
        <taxon>Crustacea</taxon>
        <taxon>Multicrustacea</taxon>
        <taxon>Cirripedia</taxon>
        <taxon>Thoracica</taxon>
        <taxon>Thoracicalcarea</taxon>
        <taxon>Balanomorpha</taxon>
        <taxon>Balanoidea</taxon>
        <taxon>Balanidae</taxon>
        <taxon>Amphibalaninae</taxon>
        <taxon>Amphibalanus</taxon>
    </lineage>
</organism>
<dbReference type="PROSITE" id="PS50848">
    <property type="entry name" value="START"/>
    <property type="match status" value="1"/>
</dbReference>
<feature type="region of interest" description="Disordered" evidence="3">
    <location>
        <begin position="235"/>
        <end position="254"/>
    </location>
</feature>
<feature type="domain" description="START" evidence="5">
    <location>
        <begin position="573"/>
        <end position="745"/>
    </location>
</feature>
<dbReference type="Gene3D" id="3.30.530.20">
    <property type="match status" value="1"/>
</dbReference>
<accession>A0A6A4W312</accession>
<gene>
    <name evidence="6" type="primary">Stard13</name>
    <name evidence="6" type="ORF">FJT64_004414</name>
</gene>
<evidence type="ECO:0000256" key="2">
    <source>
        <dbReference type="ARBA" id="ARBA00022553"/>
    </source>
</evidence>
<feature type="compositionally biased region" description="Basic and acidic residues" evidence="3">
    <location>
        <begin position="74"/>
        <end position="84"/>
    </location>
</feature>
<reference evidence="6 7" key="1">
    <citation type="submission" date="2019-07" db="EMBL/GenBank/DDBJ databases">
        <title>Draft genome assembly of a fouling barnacle, Amphibalanus amphitrite (Darwin, 1854): The first reference genome for Thecostraca.</title>
        <authorList>
            <person name="Kim W."/>
        </authorList>
    </citation>
    <scope>NUCLEOTIDE SEQUENCE [LARGE SCALE GENOMIC DNA]</scope>
    <source>
        <strain evidence="6">SNU_AA5</strain>
        <tissue evidence="6">Soma without cirri and trophi</tissue>
    </source>
</reference>
<evidence type="ECO:0000313" key="6">
    <source>
        <dbReference type="EMBL" id="KAF0298164.1"/>
    </source>
</evidence>
<feature type="region of interest" description="Disordered" evidence="3">
    <location>
        <begin position="140"/>
        <end position="160"/>
    </location>
</feature>
<dbReference type="GO" id="GO:0035023">
    <property type="term" value="P:regulation of Rho protein signal transduction"/>
    <property type="evidence" value="ECO:0007669"/>
    <property type="project" value="TreeGrafter"/>
</dbReference>
<comment type="caution">
    <text evidence="6">The sequence shown here is derived from an EMBL/GenBank/DDBJ whole genome shotgun (WGS) entry which is preliminary data.</text>
</comment>
<feature type="compositionally biased region" description="Polar residues" evidence="3">
    <location>
        <begin position="275"/>
        <end position="294"/>
    </location>
</feature>
<dbReference type="SMART" id="SM00234">
    <property type="entry name" value="START"/>
    <property type="match status" value="1"/>
</dbReference>
<feature type="region of interest" description="Disordered" evidence="3">
    <location>
        <begin position="45"/>
        <end position="126"/>
    </location>
</feature>
<keyword evidence="7" id="KW-1185">Reference proteome</keyword>
<evidence type="ECO:0000256" key="3">
    <source>
        <dbReference type="SAM" id="MobiDB-lite"/>
    </source>
</evidence>
<dbReference type="InterPro" id="IPR023393">
    <property type="entry name" value="START-like_dom_sf"/>
</dbReference>
<keyword evidence="1" id="KW-0343">GTPase activation</keyword>
<dbReference type="GO" id="GO:0008289">
    <property type="term" value="F:lipid binding"/>
    <property type="evidence" value="ECO:0007669"/>
    <property type="project" value="InterPro"/>
</dbReference>
<dbReference type="Gene3D" id="1.10.555.10">
    <property type="entry name" value="Rho GTPase activation protein"/>
    <property type="match status" value="1"/>
</dbReference>
<feature type="compositionally biased region" description="Low complexity" evidence="3">
    <location>
        <begin position="50"/>
        <end position="68"/>
    </location>
</feature>
<dbReference type="SUPFAM" id="SSF48350">
    <property type="entry name" value="GTPase activation domain, GAP"/>
    <property type="match status" value="1"/>
</dbReference>
<feature type="region of interest" description="Disordered" evidence="3">
    <location>
        <begin position="275"/>
        <end position="333"/>
    </location>
</feature>
<evidence type="ECO:0000313" key="7">
    <source>
        <dbReference type="Proteomes" id="UP000440578"/>
    </source>
</evidence>
<evidence type="ECO:0000259" key="5">
    <source>
        <dbReference type="PROSITE" id="PS50848"/>
    </source>
</evidence>
<dbReference type="SMART" id="SM00324">
    <property type="entry name" value="RhoGAP"/>
    <property type="match status" value="1"/>
</dbReference>
<protein>
    <submittedName>
        <fullName evidence="6">StAR-related lipid transfer protein 13</fullName>
    </submittedName>
</protein>
<keyword evidence="2" id="KW-0597">Phosphoprotein</keyword>